<sequence>MAAALMATGVPGLVLCRSPTLAKAACGTACQKTGPYRYGYSHSGGYLQSAV</sequence>
<proteinExistence type="predicted"/>
<accession>A0AAD1VVY0</accession>
<feature type="chain" id="PRO_5042231024" evidence="1">
    <location>
        <begin position="17"/>
        <end position="51"/>
    </location>
</feature>
<keyword evidence="3" id="KW-1185">Reference proteome</keyword>
<reference evidence="2" key="1">
    <citation type="submission" date="2022-03" db="EMBL/GenBank/DDBJ databases">
        <authorList>
            <person name="Alioto T."/>
            <person name="Alioto T."/>
            <person name="Gomez Garrido J."/>
        </authorList>
    </citation>
    <scope>NUCLEOTIDE SEQUENCE</scope>
</reference>
<dbReference type="AlphaFoldDB" id="A0AAD1VVY0"/>
<dbReference type="Proteomes" id="UP001295444">
    <property type="component" value="Chromosome 02"/>
</dbReference>
<protein>
    <submittedName>
        <fullName evidence="2">Uncharacterized protein</fullName>
    </submittedName>
</protein>
<evidence type="ECO:0000256" key="1">
    <source>
        <dbReference type="SAM" id="SignalP"/>
    </source>
</evidence>
<gene>
    <name evidence="2" type="ORF">PECUL_23A033600</name>
</gene>
<evidence type="ECO:0000313" key="2">
    <source>
        <dbReference type="EMBL" id="CAH2252527.1"/>
    </source>
</evidence>
<dbReference type="EMBL" id="OW240913">
    <property type="protein sequence ID" value="CAH2252527.1"/>
    <property type="molecule type" value="Genomic_DNA"/>
</dbReference>
<keyword evidence="1" id="KW-0732">Signal</keyword>
<organism evidence="2 3">
    <name type="scientific">Pelobates cultripes</name>
    <name type="common">Western spadefoot toad</name>
    <dbReference type="NCBI Taxonomy" id="61616"/>
    <lineage>
        <taxon>Eukaryota</taxon>
        <taxon>Metazoa</taxon>
        <taxon>Chordata</taxon>
        <taxon>Craniata</taxon>
        <taxon>Vertebrata</taxon>
        <taxon>Euteleostomi</taxon>
        <taxon>Amphibia</taxon>
        <taxon>Batrachia</taxon>
        <taxon>Anura</taxon>
        <taxon>Pelobatoidea</taxon>
        <taxon>Pelobatidae</taxon>
        <taxon>Pelobates</taxon>
    </lineage>
</organism>
<feature type="signal peptide" evidence="1">
    <location>
        <begin position="1"/>
        <end position="16"/>
    </location>
</feature>
<name>A0AAD1VVY0_PELCU</name>
<evidence type="ECO:0000313" key="3">
    <source>
        <dbReference type="Proteomes" id="UP001295444"/>
    </source>
</evidence>